<dbReference type="GO" id="GO:0000287">
    <property type="term" value="F:magnesium ion binding"/>
    <property type="evidence" value="ECO:0007669"/>
    <property type="project" value="InterPro"/>
</dbReference>
<keyword evidence="3" id="KW-0460">Magnesium</keyword>
<evidence type="ECO:0000313" key="6">
    <source>
        <dbReference type="EMBL" id="KAF3325754.1"/>
    </source>
</evidence>
<sequence>MGCWVLGSGQVLPSITERWDGKCKKEFYSEQVQIIYMAIHGNINELATEAFALQNQDITEHLVKKWLSLLRSMMTDSRWQRNKSIPTVEEYMANGTVSFALGPEDY</sequence>
<reference evidence="6" key="1">
    <citation type="submission" date="2020-01" db="EMBL/GenBank/DDBJ databases">
        <title>Genome sequence of Kobresia littledalei, the first chromosome-level genome in the family Cyperaceae.</title>
        <authorList>
            <person name="Qu G."/>
        </authorList>
    </citation>
    <scope>NUCLEOTIDE SEQUENCE</scope>
    <source>
        <strain evidence="6">C.B.Clarke</strain>
        <tissue evidence="6">Leaf</tissue>
    </source>
</reference>
<dbReference type="EMBL" id="SWLB01000019">
    <property type="protein sequence ID" value="KAF3325754.1"/>
    <property type="molecule type" value="Genomic_DNA"/>
</dbReference>
<organism evidence="6 7">
    <name type="scientific">Carex littledalei</name>
    <dbReference type="NCBI Taxonomy" id="544730"/>
    <lineage>
        <taxon>Eukaryota</taxon>
        <taxon>Viridiplantae</taxon>
        <taxon>Streptophyta</taxon>
        <taxon>Embryophyta</taxon>
        <taxon>Tracheophyta</taxon>
        <taxon>Spermatophyta</taxon>
        <taxon>Magnoliopsida</taxon>
        <taxon>Liliopsida</taxon>
        <taxon>Poales</taxon>
        <taxon>Cyperaceae</taxon>
        <taxon>Cyperoideae</taxon>
        <taxon>Cariceae</taxon>
        <taxon>Carex</taxon>
        <taxon>Carex subgen. Euthyceras</taxon>
    </lineage>
</organism>
<keyword evidence="2" id="KW-0479">Metal-binding</keyword>
<evidence type="ECO:0000256" key="4">
    <source>
        <dbReference type="ARBA" id="ARBA00023239"/>
    </source>
</evidence>
<dbReference type="Gene3D" id="1.10.600.10">
    <property type="entry name" value="Farnesyl Diphosphate Synthase"/>
    <property type="match status" value="1"/>
</dbReference>
<comment type="cofactor">
    <cofactor evidence="1">
        <name>Mg(2+)</name>
        <dbReference type="ChEBI" id="CHEBI:18420"/>
    </cofactor>
</comment>
<evidence type="ECO:0000256" key="3">
    <source>
        <dbReference type="ARBA" id="ARBA00022842"/>
    </source>
</evidence>
<keyword evidence="4" id="KW-0456">Lyase</keyword>
<evidence type="ECO:0000259" key="5">
    <source>
        <dbReference type="Pfam" id="PF03936"/>
    </source>
</evidence>
<name>A0A833VJA3_9POAL</name>
<protein>
    <submittedName>
        <fullName evidence="6">Ent-kaurene synthase 1</fullName>
    </submittedName>
</protein>
<dbReference type="PANTHER" id="PTHR31739:SF3">
    <property type="entry name" value="ENT-KAUR-16-ENE SYNTHASE, CHLOROPLASTIC"/>
    <property type="match status" value="1"/>
</dbReference>
<gene>
    <name evidence="6" type="ORF">FCM35_KLT08834</name>
</gene>
<dbReference type="GO" id="GO:0016102">
    <property type="term" value="P:diterpenoid biosynthetic process"/>
    <property type="evidence" value="ECO:0007669"/>
    <property type="project" value="TreeGrafter"/>
</dbReference>
<dbReference type="Proteomes" id="UP000623129">
    <property type="component" value="Unassembled WGS sequence"/>
</dbReference>
<comment type="caution">
    <text evidence="6">The sequence shown here is derived from an EMBL/GenBank/DDBJ whole genome shotgun (WGS) entry which is preliminary data.</text>
</comment>
<evidence type="ECO:0000256" key="2">
    <source>
        <dbReference type="ARBA" id="ARBA00022723"/>
    </source>
</evidence>
<proteinExistence type="predicted"/>
<dbReference type="GO" id="GO:0010333">
    <property type="term" value="F:terpene synthase activity"/>
    <property type="evidence" value="ECO:0007669"/>
    <property type="project" value="InterPro"/>
</dbReference>
<dbReference type="AlphaFoldDB" id="A0A833VJA3"/>
<dbReference type="InterPro" id="IPR005630">
    <property type="entry name" value="Terpene_synthase_metal-bd"/>
</dbReference>
<dbReference type="InterPro" id="IPR050148">
    <property type="entry name" value="Terpene_synthase-like"/>
</dbReference>
<keyword evidence="7" id="KW-1185">Reference proteome</keyword>
<feature type="domain" description="Terpene synthase metal-binding" evidence="5">
    <location>
        <begin position="15"/>
        <end position="102"/>
    </location>
</feature>
<evidence type="ECO:0000256" key="1">
    <source>
        <dbReference type="ARBA" id="ARBA00001946"/>
    </source>
</evidence>
<evidence type="ECO:0000313" key="7">
    <source>
        <dbReference type="Proteomes" id="UP000623129"/>
    </source>
</evidence>
<dbReference type="SUPFAM" id="SSF48576">
    <property type="entry name" value="Terpenoid synthases"/>
    <property type="match status" value="1"/>
</dbReference>
<dbReference type="PANTHER" id="PTHR31739">
    <property type="entry name" value="ENT-COPALYL DIPHOSPHATE SYNTHASE, CHLOROPLASTIC"/>
    <property type="match status" value="1"/>
</dbReference>
<accession>A0A833VJA3</accession>
<dbReference type="OrthoDB" id="2343925at2759"/>
<dbReference type="InterPro" id="IPR008949">
    <property type="entry name" value="Isoprenoid_synthase_dom_sf"/>
</dbReference>
<dbReference type="Pfam" id="PF03936">
    <property type="entry name" value="Terpene_synth_C"/>
    <property type="match status" value="1"/>
</dbReference>